<dbReference type="PROSITE" id="PS50102">
    <property type="entry name" value="RRM"/>
    <property type="match status" value="2"/>
</dbReference>
<dbReference type="PANTHER" id="PTHR48032:SF12">
    <property type="entry name" value="RRM DOMAIN-CONTAINING PROTEIN"/>
    <property type="match status" value="1"/>
</dbReference>
<dbReference type="Pfam" id="PF00076">
    <property type="entry name" value="RRM_1"/>
    <property type="match status" value="2"/>
</dbReference>
<feature type="compositionally biased region" description="Low complexity" evidence="4">
    <location>
        <begin position="119"/>
        <end position="132"/>
    </location>
</feature>
<dbReference type="InterPro" id="IPR012677">
    <property type="entry name" value="Nucleotide-bd_a/b_plait_sf"/>
</dbReference>
<dbReference type="SMART" id="SM00360">
    <property type="entry name" value="RRM"/>
    <property type="match status" value="2"/>
</dbReference>
<evidence type="ECO:0000259" key="5">
    <source>
        <dbReference type="PROSITE" id="PS50102"/>
    </source>
</evidence>
<evidence type="ECO:0000313" key="6">
    <source>
        <dbReference type="EMBL" id="MBA4616058.1"/>
    </source>
</evidence>
<dbReference type="PANTHER" id="PTHR48032">
    <property type="entry name" value="RNA-BINDING PROTEIN MUSASHI HOMOLOG RBP6"/>
    <property type="match status" value="1"/>
</dbReference>
<reference evidence="6" key="2">
    <citation type="submission" date="2020-07" db="EMBL/GenBank/DDBJ databases">
        <authorList>
            <person name="Vera ALvarez R."/>
            <person name="Arias-Moreno D.M."/>
            <person name="Jimenez-Jacinto V."/>
            <person name="Jimenez-Bremont J.F."/>
            <person name="Swaminathan K."/>
            <person name="Moose S.P."/>
            <person name="Guerrero-Gonzalez M.L."/>
            <person name="Marino-Ramirez L."/>
            <person name="Landsman D."/>
            <person name="Rodriguez-Kessler M."/>
            <person name="Delgado-Sanchez P."/>
        </authorList>
    </citation>
    <scope>NUCLEOTIDE SEQUENCE</scope>
    <source>
        <tissue evidence="6">Cladode</tissue>
    </source>
</reference>
<sequence length="405" mass="43586">MADSDVGKLFVGGISRDTSEATLGNHFSKYGEVSSSIIAKDRITGTPRGFGFVTFSDPSSVDKALQDHHVIGGRTVEVKRAIPRNEHTNSQKQQQQQLQPQQQQQHSQIQPQAAGKGLGSNSNDSYGSSNSDQHLKAKKIFVGGLSSNLTEEEFKSYFEKFGRITDVVVMRDNVNRPRGFGFITFDSEEAVENIMQKSQHELAGKSVEVKIAVPRDGSKNPNNRNNPRFAGGRFSPVAGFTEENYWGRGPRYGSYVGQIPVSTTYPGYYYGGLYGGGYPVGGYGVVGYGMPMVAPRNPWNGYGLMGVRPLAYGTGYYPTGVNGGVAMMGMVNPYNNIMEHVANGKPEQDVVANTQLTAKDAVSGGRPDADGVNLKTGKGVVNIKKGARAPDSQAQPKVPAVAQSS</sequence>
<accession>A0A7C8YE76</accession>
<name>A0A7C8YE76_OPUST</name>
<dbReference type="Gene3D" id="3.30.70.330">
    <property type="match status" value="2"/>
</dbReference>
<keyword evidence="2 3" id="KW-0694">RNA-binding</keyword>
<protein>
    <recommendedName>
        <fullName evidence="5">RRM domain-containing protein</fullName>
    </recommendedName>
</protein>
<dbReference type="GO" id="GO:0006417">
    <property type="term" value="P:regulation of translation"/>
    <property type="evidence" value="ECO:0007669"/>
    <property type="project" value="TreeGrafter"/>
</dbReference>
<feature type="domain" description="RRM" evidence="5">
    <location>
        <begin position="138"/>
        <end position="214"/>
    </location>
</feature>
<dbReference type="InterPro" id="IPR000504">
    <property type="entry name" value="RRM_dom"/>
</dbReference>
<organism evidence="6">
    <name type="scientific">Opuntia streptacantha</name>
    <name type="common">Prickly pear cactus</name>
    <name type="synonym">Opuntia cardona</name>
    <dbReference type="NCBI Taxonomy" id="393608"/>
    <lineage>
        <taxon>Eukaryota</taxon>
        <taxon>Viridiplantae</taxon>
        <taxon>Streptophyta</taxon>
        <taxon>Embryophyta</taxon>
        <taxon>Tracheophyta</taxon>
        <taxon>Spermatophyta</taxon>
        <taxon>Magnoliopsida</taxon>
        <taxon>eudicotyledons</taxon>
        <taxon>Gunneridae</taxon>
        <taxon>Pentapetalae</taxon>
        <taxon>Caryophyllales</taxon>
        <taxon>Cactineae</taxon>
        <taxon>Cactaceae</taxon>
        <taxon>Opuntioideae</taxon>
        <taxon>Opuntia</taxon>
    </lineage>
</organism>
<feature type="region of interest" description="Disordered" evidence="4">
    <location>
        <begin position="361"/>
        <end position="405"/>
    </location>
</feature>
<reference evidence="6" key="1">
    <citation type="journal article" date="2013" name="J. Plant Res.">
        <title>Effect of fungi and light on seed germination of three Opuntia species from semiarid lands of central Mexico.</title>
        <authorList>
            <person name="Delgado-Sanchez P."/>
            <person name="Jimenez-Bremont J.F."/>
            <person name="Guerrero-Gonzalez Mde L."/>
            <person name="Flores J."/>
        </authorList>
    </citation>
    <scope>NUCLEOTIDE SEQUENCE</scope>
    <source>
        <tissue evidence="6">Cladode</tissue>
    </source>
</reference>
<dbReference type="EMBL" id="GISG01009859">
    <property type="protein sequence ID" value="MBA4616058.1"/>
    <property type="molecule type" value="Transcribed_RNA"/>
</dbReference>
<dbReference type="SUPFAM" id="SSF54928">
    <property type="entry name" value="RNA-binding domain, RBD"/>
    <property type="match status" value="2"/>
</dbReference>
<evidence type="ECO:0000256" key="2">
    <source>
        <dbReference type="ARBA" id="ARBA00022884"/>
    </source>
</evidence>
<proteinExistence type="predicted"/>
<feature type="region of interest" description="Disordered" evidence="4">
    <location>
        <begin position="86"/>
        <end position="132"/>
    </location>
</feature>
<feature type="domain" description="RRM" evidence="5">
    <location>
        <begin position="7"/>
        <end position="83"/>
    </location>
</feature>
<feature type="compositionally biased region" description="Low complexity" evidence="4">
    <location>
        <begin position="91"/>
        <end position="112"/>
    </location>
</feature>
<keyword evidence="1" id="KW-0677">Repeat</keyword>
<evidence type="ECO:0000256" key="4">
    <source>
        <dbReference type="SAM" id="MobiDB-lite"/>
    </source>
</evidence>
<evidence type="ECO:0000256" key="1">
    <source>
        <dbReference type="ARBA" id="ARBA00022737"/>
    </source>
</evidence>
<evidence type="ECO:0000256" key="3">
    <source>
        <dbReference type="PROSITE-ProRule" id="PRU00176"/>
    </source>
</evidence>
<dbReference type="GO" id="GO:0003729">
    <property type="term" value="F:mRNA binding"/>
    <property type="evidence" value="ECO:0007669"/>
    <property type="project" value="TreeGrafter"/>
</dbReference>
<dbReference type="AlphaFoldDB" id="A0A7C8YE76"/>
<dbReference type="InterPro" id="IPR035979">
    <property type="entry name" value="RBD_domain_sf"/>
</dbReference>